<comment type="similarity">
    <text evidence="1">Belongs to the LysR transcriptional regulatory family.</text>
</comment>
<evidence type="ECO:0000313" key="7">
    <source>
        <dbReference type="Proteomes" id="UP000006872"/>
    </source>
</evidence>
<dbReference type="Proteomes" id="UP000006872">
    <property type="component" value="Chromosome"/>
</dbReference>
<dbReference type="PRINTS" id="PR00039">
    <property type="entry name" value="HTHLYSR"/>
</dbReference>
<dbReference type="PANTHER" id="PTHR30419">
    <property type="entry name" value="HTH-TYPE TRANSCRIPTIONAL REGULATOR YBHD"/>
    <property type="match status" value="1"/>
</dbReference>
<sequence>MKELPKSRHLQVFLEVARSGGILSASRSLNMTQPSVTRVIKELETYIGTPLFIRTNVGVSLNHAGTLFHTHTLAYVHGMQRAVSDVQREFCQRGESFSVGYSSLVGYIILPDVINEFKMVNKGVTINIHEGQLSSLLPMINNRTLDCAIGTVSGNSLACEYHSEKLFSSRFAVFSSVLSPYARARSLKELRTAKWVLPETRFGYYYQLNSYLEQYGIDVSSAIRTDSISSILSLVTRADYLTVLARQMGGGRNKNLSLYEVKIAEELPVADYHFIHSKSCFPSVFLEGFMNIIRERCPANLW</sequence>
<dbReference type="GO" id="GO:0003677">
    <property type="term" value="F:DNA binding"/>
    <property type="evidence" value="ECO:0007669"/>
    <property type="project" value="UniProtKB-KW"/>
</dbReference>
<keyword evidence="2" id="KW-0805">Transcription regulation</keyword>
<dbReference type="SUPFAM" id="SSF53850">
    <property type="entry name" value="Periplasmic binding protein-like II"/>
    <property type="match status" value="1"/>
</dbReference>
<evidence type="ECO:0000256" key="4">
    <source>
        <dbReference type="ARBA" id="ARBA00023163"/>
    </source>
</evidence>
<dbReference type="InterPro" id="IPR036390">
    <property type="entry name" value="WH_DNA-bd_sf"/>
</dbReference>
<reference evidence="6 7" key="2">
    <citation type="journal article" date="2011" name="Stand. Genomic Sci.">
        <title>Complete genome sequence of 'Enterobacter lignolyticus' SCF1.</title>
        <authorList>
            <person name="Deangelis K.M."/>
            <person name="D'Haeseleer P."/>
            <person name="Chivian D."/>
            <person name="Fortney J.L."/>
            <person name="Khudyakov J."/>
            <person name="Simmons B."/>
            <person name="Woo H."/>
            <person name="Arkin A.P."/>
            <person name="Davenport K.W."/>
            <person name="Goodwin L."/>
            <person name="Chen A."/>
            <person name="Ivanova N."/>
            <person name="Kyrpides N.C."/>
            <person name="Mavromatis K."/>
            <person name="Woyke T."/>
            <person name="Hazen T.C."/>
        </authorList>
    </citation>
    <scope>NUCLEOTIDE SEQUENCE [LARGE SCALE GENOMIC DNA]</scope>
    <source>
        <strain evidence="6 7">SCF1</strain>
    </source>
</reference>
<dbReference type="GO" id="GO:0003700">
    <property type="term" value="F:DNA-binding transcription factor activity"/>
    <property type="evidence" value="ECO:0007669"/>
    <property type="project" value="InterPro"/>
</dbReference>
<dbReference type="KEGG" id="esc:Entcl_0869"/>
<keyword evidence="4" id="KW-0804">Transcription</keyword>
<accession>E3G4Z3</accession>
<dbReference type="HOGENOM" id="CLU_039613_6_0_6"/>
<feature type="domain" description="HTH lysR-type" evidence="5">
    <location>
        <begin position="5"/>
        <end position="62"/>
    </location>
</feature>
<keyword evidence="7" id="KW-1185">Reference proteome</keyword>
<organism evidence="6 7">
    <name type="scientific">Enterobacter lignolyticus (strain SCF1)</name>
    <dbReference type="NCBI Taxonomy" id="701347"/>
    <lineage>
        <taxon>Bacteria</taxon>
        <taxon>Pseudomonadati</taxon>
        <taxon>Pseudomonadota</taxon>
        <taxon>Gammaproteobacteria</taxon>
        <taxon>Enterobacterales</taxon>
        <taxon>Enterobacteriaceae</taxon>
        <taxon>Pluralibacter</taxon>
    </lineage>
</organism>
<dbReference type="GO" id="GO:0005829">
    <property type="term" value="C:cytosol"/>
    <property type="evidence" value="ECO:0007669"/>
    <property type="project" value="TreeGrafter"/>
</dbReference>
<evidence type="ECO:0000259" key="5">
    <source>
        <dbReference type="PROSITE" id="PS50931"/>
    </source>
</evidence>
<dbReference type="NCBIfam" id="NF007667">
    <property type="entry name" value="PRK10341.1"/>
    <property type="match status" value="1"/>
</dbReference>
<dbReference type="Gene3D" id="3.40.190.290">
    <property type="match status" value="1"/>
</dbReference>
<dbReference type="eggNOG" id="COG0583">
    <property type="taxonomic scope" value="Bacteria"/>
</dbReference>
<dbReference type="EMBL" id="CP002272">
    <property type="protein sequence ID" value="ADO47142.1"/>
    <property type="molecule type" value="Genomic_DNA"/>
</dbReference>
<dbReference type="SUPFAM" id="SSF46785">
    <property type="entry name" value="Winged helix' DNA-binding domain"/>
    <property type="match status" value="1"/>
</dbReference>
<protein>
    <submittedName>
        <fullName evidence="6">Transcriptional regulator, LysR family</fullName>
    </submittedName>
</protein>
<evidence type="ECO:0000313" key="6">
    <source>
        <dbReference type="EMBL" id="ADO47142.1"/>
    </source>
</evidence>
<evidence type="ECO:0000256" key="3">
    <source>
        <dbReference type="ARBA" id="ARBA00023125"/>
    </source>
</evidence>
<gene>
    <name evidence="6" type="ordered locus">Entcl_0869</name>
</gene>
<dbReference type="PROSITE" id="PS50931">
    <property type="entry name" value="HTH_LYSR"/>
    <property type="match status" value="1"/>
</dbReference>
<evidence type="ECO:0000256" key="1">
    <source>
        <dbReference type="ARBA" id="ARBA00009437"/>
    </source>
</evidence>
<dbReference type="InterPro" id="IPR036388">
    <property type="entry name" value="WH-like_DNA-bd_sf"/>
</dbReference>
<dbReference type="PANTHER" id="PTHR30419:SF7">
    <property type="entry name" value="HTH-TYPE TRANSCRIPTIONAL REGULATOR TDCA"/>
    <property type="match status" value="1"/>
</dbReference>
<dbReference type="InterPro" id="IPR050950">
    <property type="entry name" value="HTH-type_LysR_regulators"/>
</dbReference>
<keyword evidence="3" id="KW-0238">DNA-binding</keyword>
<name>E3G4Z3_ENTLS</name>
<evidence type="ECO:0000256" key="2">
    <source>
        <dbReference type="ARBA" id="ARBA00023015"/>
    </source>
</evidence>
<dbReference type="Pfam" id="PF00126">
    <property type="entry name" value="HTH_1"/>
    <property type="match status" value="1"/>
</dbReference>
<dbReference type="STRING" id="701347.Entcl_0869"/>
<proteinExistence type="inferred from homology"/>
<dbReference type="InterPro" id="IPR000847">
    <property type="entry name" value="LysR_HTH_N"/>
</dbReference>
<dbReference type="AlphaFoldDB" id="E3G4Z3"/>
<dbReference type="Gene3D" id="1.10.10.10">
    <property type="entry name" value="Winged helix-like DNA-binding domain superfamily/Winged helix DNA-binding domain"/>
    <property type="match status" value="1"/>
</dbReference>
<reference evidence="7" key="1">
    <citation type="submission" date="2010-10" db="EMBL/GenBank/DDBJ databases">
        <title>Complete sequence of Enterobacter cloacae SCF1.</title>
        <authorList>
            <consortium name="US DOE Joint Genome Institute"/>
            <person name="Lucas S."/>
            <person name="Copeland A."/>
            <person name="Lapidus A."/>
            <person name="Cheng J.-F."/>
            <person name="Bruce D."/>
            <person name="Goodwin L."/>
            <person name="Pitluck S."/>
            <person name="Davenport K."/>
            <person name="Detter J.C."/>
            <person name="Han C."/>
            <person name="Tapia R."/>
            <person name="Land M."/>
            <person name="Hauser L."/>
            <person name="Chang Y.-J."/>
            <person name="Jeffries C."/>
            <person name="Kyrpides N."/>
            <person name="Ivanova N."/>
            <person name="Mikhailova N."/>
            <person name="DeAngelis K."/>
            <person name="Arkin A.P."/>
            <person name="Chivian D."/>
            <person name="Edwards B."/>
            <person name="Woo H."/>
            <person name="Hazen T.C."/>
            <person name="Woyke T."/>
        </authorList>
    </citation>
    <scope>NUCLEOTIDE SEQUENCE [LARGE SCALE GENOMIC DNA]</scope>
    <source>
        <strain evidence="7">SCF1</strain>
    </source>
</reference>
<dbReference type="InterPro" id="IPR005119">
    <property type="entry name" value="LysR_subst-bd"/>
</dbReference>
<dbReference type="RefSeq" id="WP_013364894.1">
    <property type="nucleotide sequence ID" value="NC_014618.1"/>
</dbReference>
<dbReference type="Pfam" id="PF03466">
    <property type="entry name" value="LysR_substrate"/>
    <property type="match status" value="1"/>
</dbReference>